<keyword evidence="5 11" id="KW-0808">Transferase</keyword>
<dbReference type="SUPFAM" id="SSF56553">
    <property type="entry name" value="Insert subdomain of RNA polymerase alpha subunit"/>
    <property type="match status" value="1"/>
</dbReference>
<dbReference type="GO" id="GO:0006351">
    <property type="term" value="P:DNA-templated transcription"/>
    <property type="evidence" value="ECO:0007669"/>
    <property type="project" value="UniProtKB-UniRule"/>
</dbReference>
<evidence type="ECO:0000256" key="1">
    <source>
        <dbReference type="ARBA" id="ARBA00007123"/>
    </source>
</evidence>
<dbReference type="SUPFAM" id="SSF47789">
    <property type="entry name" value="C-terminal domain of RNA polymerase alpha subunit"/>
    <property type="match status" value="1"/>
</dbReference>
<dbReference type="GO" id="GO:0003677">
    <property type="term" value="F:DNA binding"/>
    <property type="evidence" value="ECO:0007669"/>
    <property type="project" value="UniProtKB-UniRule"/>
</dbReference>
<dbReference type="FunFam" id="2.170.120.12:FF:000001">
    <property type="entry name" value="DNA-directed RNA polymerase subunit alpha"/>
    <property type="match status" value="1"/>
</dbReference>
<dbReference type="NCBIfam" id="TIGR02027">
    <property type="entry name" value="rpoA"/>
    <property type="match status" value="1"/>
</dbReference>
<evidence type="ECO:0000256" key="5">
    <source>
        <dbReference type="ARBA" id="ARBA00022679"/>
    </source>
</evidence>
<evidence type="ECO:0000256" key="6">
    <source>
        <dbReference type="ARBA" id="ARBA00022695"/>
    </source>
</evidence>
<dbReference type="CDD" id="cd06928">
    <property type="entry name" value="RNAP_alpha_NTD"/>
    <property type="match status" value="1"/>
</dbReference>
<dbReference type="Pfam" id="PF03118">
    <property type="entry name" value="RNA_pol_A_CTD"/>
    <property type="match status" value="1"/>
</dbReference>
<dbReference type="EMBL" id="CP157942">
    <property type="protein sequence ID" value="XBS67378.1"/>
    <property type="molecule type" value="Genomic_DNA"/>
</dbReference>
<feature type="region of interest" description="Alpha N-terminal domain (alpha-NTD)" evidence="11">
    <location>
        <begin position="1"/>
        <end position="250"/>
    </location>
</feature>
<feature type="region of interest" description="Alpha C-terminal domain (alpha-CTD)" evidence="11">
    <location>
        <begin position="267"/>
        <end position="355"/>
    </location>
</feature>
<evidence type="ECO:0000259" key="12">
    <source>
        <dbReference type="SMART" id="SM00662"/>
    </source>
</evidence>
<comment type="domain">
    <text evidence="11">The N-terminal domain is essential for RNAP assembly and basal transcription, whereas the C-terminal domain is involved in interaction with transcriptional regulators and with upstream promoter elements.</text>
</comment>
<dbReference type="GO" id="GO:0003899">
    <property type="term" value="F:DNA-directed RNA polymerase activity"/>
    <property type="evidence" value="ECO:0007669"/>
    <property type="project" value="UniProtKB-UniRule"/>
</dbReference>
<sequence length="355" mass="39093">MYYSDNVSFCGNLDKLTKPNSIKIISGDSSKKSDVVLEPLESGFALTLGYALRRTMLSSLCGSAVCGIKIEGVNHEFTSIQGVREDITNIVLNMGMLRCKLNNTSNKCLNLSAKGPCQVLAGMIETDDQCSIVNKDLVICTLGQDVELNITIYVANGKGYLPVTKYKENEFLKLMSEQDLIGFIPVNALYSPVERVSYRVENSRVGQVTDKDKLILSIETDGTISPSQAIDYAARILQEQFQPFISSDVSYKKSQVSSSNGAKDLGYDPVLLRRVDELELSVRSHNCLKSANIIYIGDLVQKTEAELLGTSNFGRKSLNEIKLVLNSLGLSLGMNVPNWPPKDIDELAKQHTDED</sequence>
<evidence type="ECO:0000256" key="4">
    <source>
        <dbReference type="ARBA" id="ARBA00022478"/>
    </source>
</evidence>
<dbReference type="Pfam" id="PF01193">
    <property type="entry name" value="RNA_pol_L"/>
    <property type="match status" value="1"/>
</dbReference>
<protein>
    <recommendedName>
        <fullName evidence="3 11">DNA-directed RNA polymerase subunit alpha</fullName>
        <shortName evidence="11">RNAP subunit alpha</shortName>
        <ecNumber evidence="2 11">2.7.7.6</ecNumber>
    </recommendedName>
    <alternativeName>
        <fullName evidence="9 11">RNA polymerase subunit alpha</fullName>
    </alternativeName>
    <alternativeName>
        <fullName evidence="8 11">Transcriptase subunit alpha</fullName>
    </alternativeName>
</protein>
<comment type="function">
    <text evidence="11">DNA-dependent RNA polymerase catalyzes the transcription of DNA into RNA using the four ribonucleoside triphosphates as substrates.</text>
</comment>
<comment type="subunit">
    <text evidence="11">Homodimer. The RNAP catalytic core consists of 2 alpha, 1 beta, 1 beta' and 1 omega subunit. When a sigma factor is associated with the core the holoenzyme is formed, which can initiate transcription.</text>
</comment>
<keyword evidence="4 11" id="KW-0240">DNA-directed RNA polymerase</keyword>
<organism evidence="13">
    <name type="scientific">Wolbachia endosymbiont of Armadillidium arcangelii</name>
    <dbReference type="NCBI Taxonomy" id="3158571"/>
    <lineage>
        <taxon>Bacteria</taxon>
        <taxon>Pseudomonadati</taxon>
        <taxon>Pseudomonadota</taxon>
        <taxon>Alphaproteobacteria</taxon>
        <taxon>Rickettsiales</taxon>
        <taxon>Anaplasmataceae</taxon>
        <taxon>Wolbachieae</taxon>
        <taxon>Wolbachia</taxon>
    </lineage>
</organism>
<evidence type="ECO:0000256" key="7">
    <source>
        <dbReference type="ARBA" id="ARBA00023163"/>
    </source>
</evidence>
<dbReference type="AlphaFoldDB" id="A0AAU7Q2Z5"/>
<dbReference type="InterPro" id="IPR036603">
    <property type="entry name" value="RBP11-like"/>
</dbReference>
<dbReference type="Pfam" id="PF01000">
    <property type="entry name" value="RNA_pol_A_bac"/>
    <property type="match status" value="1"/>
</dbReference>
<dbReference type="SUPFAM" id="SSF55257">
    <property type="entry name" value="RBP11-like subunits of RNA polymerase"/>
    <property type="match status" value="1"/>
</dbReference>
<gene>
    <name evidence="11" type="primary">rpoA</name>
    <name evidence="13" type="ORF">ABLO99_01480</name>
</gene>
<evidence type="ECO:0000256" key="2">
    <source>
        <dbReference type="ARBA" id="ARBA00012418"/>
    </source>
</evidence>
<dbReference type="HAMAP" id="MF_00059">
    <property type="entry name" value="RNApol_bact_RpoA"/>
    <property type="match status" value="1"/>
</dbReference>
<evidence type="ECO:0000313" key="13">
    <source>
        <dbReference type="EMBL" id="XBS67378.1"/>
    </source>
</evidence>
<dbReference type="NCBIfam" id="NF003519">
    <property type="entry name" value="PRK05182.2-5"/>
    <property type="match status" value="1"/>
</dbReference>
<dbReference type="InterPro" id="IPR011773">
    <property type="entry name" value="DNA-dir_RpoA"/>
</dbReference>
<dbReference type="GO" id="GO:0000428">
    <property type="term" value="C:DNA-directed RNA polymerase complex"/>
    <property type="evidence" value="ECO:0007669"/>
    <property type="project" value="UniProtKB-KW"/>
</dbReference>
<comment type="catalytic activity">
    <reaction evidence="10 11">
        <text>RNA(n) + a ribonucleoside 5'-triphosphate = RNA(n+1) + diphosphate</text>
        <dbReference type="Rhea" id="RHEA:21248"/>
        <dbReference type="Rhea" id="RHEA-COMP:14527"/>
        <dbReference type="Rhea" id="RHEA-COMP:17342"/>
        <dbReference type="ChEBI" id="CHEBI:33019"/>
        <dbReference type="ChEBI" id="CHEBI:61557"/>
        <dbReference type="ChEBI" id="CHEBI:140395"/>
        <dbReference type="EC" id="2.7.7.6"/>
    </reaction>
</comment>
<name>A0AAU7Q2Z5_9RICK</name>
<evidence type="ECO:0000256" key="8">
    <source>
        <dbReference type="ARBA" id="ARBA00032524"/>
    </source>
</evidence>
<feature type="domain" description="DNA-directed RNA polymerase RpoA/D/Rpb3-type" evidence="12">
    <location>
        <begin position="32"/>
        <end position="247"/>
    </location>
</feature>
<dbReference type="InterPro" id="IPR011263">
    <property type="entry name" value="DNA-dir_RNA_pol_RpoA/D/Rpb3"/>
</dbReference>
<dbReference type="SMART" id="SM00662">
    <property type="entry name" value="RPOLD"/>
    <property type="match status" value="1"/>
</dbReference>
<accession>A0AAU7Q2Z5</accession>
<dbReference type="InterPro" id="IPR011262">
    <property type="entry name" value="DNA-dir_RNA_pol_insert"/>
</dbReference>
<evidence type="ECO:0000256" key="9">
    <source>
        <dbReference type="ARBA" id="ARBA00033070"/>
    </source>
</evidence>
<dbReference type="Gene3D" id="2.170.120.12">
    <property type="entry name" value="DNA-directed RNA polymerase, insert domain"/>
    <property type="match status" value="1"/>
</dbReference>
<dbReference type="EC" id="2.7.7.6" evidence="2 11"/>
<dbReference type="GO" id="GO:0005737">
    <property type="term" value="C:cytoplasm"/>
    <property type="evidence" value="ECO:0007669"/>
    <property type="project" value="UniProtKB-ARBA"/>
</dbReference>
<evidence type="ECO:0000256" key="10">
    <source>
        <dbReference type="ARBA" id="ARBA00048552"/>
    </source>
</evidence>
<dbReference type="Gene3D" id="1.10.150.20">
    <property type="entry name" value="5' to 3' exonuclease, C-terminal subdomain"/>
    <property type="match status" value="1"/>
</dbReference>
<keyword evidence="6 11" id="KW-0548">Nucleotidyltransferase</keyword>
<evidence type="ECO:0000256" key="3">
    <source>
        <dbReference type="ARBA" id="ARBA00015972"/>
    </source>
</evidence>
<dbReference type="RefSeq" id="WP_349967948.1">
    <property type="nucleotide sequence ID" value="NZ_CP157942.1"/>
</dbReference>
<dbReference type="InterPro" id="IPR011260">
    <property type="entry name" value="RNAP_asu_C"/>
</dbReference>
<dbReference type="Gene3D" id="3.30.1360.10">
    <property type="entry name" value="RNA polymerase, RBP11-like subunit"/>
    <property type="match status" value="1"/>
</dbReference>
<proteinExistence type="inferred from homology"/>
<evidence type="ECO:0000256" key="11">
    <source>
        <dbReference type="HAMAP-Rule" id="MF_00059"/>
    </source>
</evidence>
<comment type="similarity">
    <text evidence="1 11">Belongs to the RNA polymerase alpha chain family.</text>
</comment>
<reference evidence="13" key="1">
    <citation type="submission" date="2024-06" db="EMBL/GenBank/DDBJ databases">
        <authorList>
            <person name="Dussert Y."/>
            <person name="Peccoud J."/>
            <person name="Pigeault R."/>
        </authorList>
    </citation>
    <scope>NUCLEOTIDE SEQUENCE</scope>
    <source>
        <strain evidence="13">WArc</strain>
    </source>
</reference>
<dbReference type="GO" id="GO:0046983">
    <property type="term" value="F:protein dimerization activity"/>
    <property type="evidence" value="ECO:0007669"/>
    <property type="project" value="InterPro"/>
</dbReference>
<dbReference type="InterPro" id="IPR036643">
    <property type="entry name" value="RNApol_insert_sf"/>
</dbReference>
<keyword evidence="7 11" id="KW-0804">Transcription</keyword>
<dbReference type="NCBIfam" id="NF003513">
    <property type="entry name" value="PRK05182.1-2"/>
    <property type="match status" value="1"/>
</dbReference>
<dbReference type="FunFam" id="1.10.150.20:FF:000001">
    <property type="entry name" value="DNA-directed RNA polymerase subunit alpha"/>
    <property type="match status" value="1"/>
</dbReference>